<dbReference type="GO" id="GO:0000727">
    <property type="term" value="P:double-strand break repair via break-induced replication"/>
    <property type="evidence" value="ECO:0007669"/>
    <property type="project" value="TreeGrafter"/>
</dbReference>
<dbReference type="PANTHER" id="PTHR11630:SF46">
    <property type="entry name" value="DNA REPLICATION LICENSING FACTOR MCM3-RELATED"/>
    <property type="match status" value="1"/>
</dbReference>
<feature type="domain" description="MCM C-terminal AAA(+) ATPase" evidence="14">
    <location>
        <begin position="289"/>
        <end position="508"/>
    </location>
</feature>
<dbReference type="GO" id="GO:0000347">
    <property type="term" value="C:THO complex"/>
    <property type="evidence" value="ECO:0007669"/>
    <property type="project" value="UniProtKB-ARBA"/>
</dbReference>
<dbReference type="AlphaFoldDB" id="A0AAW2MBV0"/>
<dbReference type="GO" id="GO:0006271">
    <property type="term" value="P:DNA strand elongation involved in DNA replication"/>
    <property type="evidence" value="ECO:0007669"/>
    <property type="project" value="TreeGrafter"/>
</dbReference>
<comment type="subcellular location">
    <subcellularLocation>
        <location evidence="1 12">Nucleus</location>
    </subcellularLocation>
</comment>
<evidence type="ECO:0000256" key="9">
    <source>
        <dbReference type="ARBA" id="ARBA00023242"/>
    </source>
</evidence>
<dbReference type="SMART" id="SM00382">
    <property type="entry name" value="AAA"/>
    <property type="match status" value="1"/>
</dbReference>
<feature type="region of interest" description="Disordered" evidence="13">
    <location>
        <begin position="520"/>
        <end position="539"/>
    </location>
</feature>
<evidence type="ECO:0000256" key="10">
    <source>
        <dbReference type="ARBA" id="ARBA00047995"/>
    </source>
</evidence>
<reference evidence="15" key="1">
    <citation type="submission" date="2020-06" db="EMBL/GenBank/DDBJ databases">
        <authorList>
            <person name="Li T."/>
            <person name="Hu X."/>
            <person name="Zhang T."/>
            <person name="Song X."/>
            <person name="Zhang H."/>
            <person name="Dai N."/>
            <person name="Sheng W."/>
            <person name="Hou X."/>
            <person name="Wei L."/>
        </authorList>
    </citation>
    <scope>NUCLEOTIDE SEQUENCE</scope>
    <source>
        <strain evidence="15">KEN8</strain>
        <tissue evidence="15">Leaf</tissue>
    </source>
</reference>
<sequence length="787" mass="87480">MDLSEDVRAAHKRTFLKFFEQTEYNIELKKSLDLMFTQNRRRCIVNLSHFYHHREGADLARRLLQTPSEYMQPLCDAVTDMARSMNAKYLKEGEQILVGLEGPFVSRRVTPRELLSGFIGSMVCVEGIVTKCSLVRPKVVKSVHFCPVTEKFTVREYRDITSNMGLPTGSVYPTRDDNGNLLVTEYGLCTYKDHQTLSMQEVPENSAPGQLPRTVDIIVEDDLVDSCKPGDRVAIVGIYKALPGKSKGSVNGTVLIANNVSLLNKMSHNLQYSSEDMKNIRKISERDDAFDLLANSLAPSIYGHLWIKKAAILLAMLNFLSVAALTKRSALLLSKLICCFLIDSDINMMMVGDPSVAKSQLLRAIMNIAPLAISTTGRGSSGVGLTAAVTSDQETGSGRLEAGAMVLADRGVVCIDEFDKMNDQDRVAIHEVMEQQTVTIAKAGIHASLNARCSVVAAANPIYGTYDRSLTPTKNIGLPDSLLSRFDLLFIVLDQMDPGVDRQISEHVLRMHRYRSVVDGGTRLDDSSRHDGEDDSETGSSVFIKYNRMLHGRRSDKGRKRDTLTINFLKKYIHYAKNRIQPELTDEASEHIATAYAAQECEFKCKGGTLPITARTLETIIRLSTAHAKLRLRRQVLKSDAEAALKVLNFAIYHQELNEMEEREQDRQNEMETEADNSGRARNRGGRNMTNNGSSTATTGDTEAMDVDAPPADEVNITPERLEAFSAALGRYRHAQHVEQMPISEIEGVVNSAAAVPYSSTEMSLLEMMHEKGSLMISKDTNVVYFM</sequence>
<dbReference type="Gene3D" id="2.40.50.140">
    <property type="entry name" value="Nucleic acid-binding proteins"/>
    <property type="match status" value="1"/>
</dbReference>
<dbReference type="GO" id="GO:0005524">
    <property type="term" value="F:ATP binding"/>
    <property type="evidence" value="ECO:0007669"/>
    <property type="project" value="UniProtKB-UniRule"/>
</dbReference>
<accession>A0AAW2MBV0</accession>
<dbReference type="Pfam" id="PF00493">
    <property type="entry name" value="MCM"/>
    <property type="match status" value="1"/>
</dbReference>
<evidence type="ECO:0000256" key="8">
    <source>
        <dbReference type="ARBA" id="ARBA00023125"/>
    </source>
</evidence>
<evidence type="ECO:0000256" key="11">
    <source>
        <dbReference type="RuleBase" id="RU004070"/>
    </source>
</evidence>
<evidence type="ECO:0000256" key="13">
    <source>
        <dbReference type="SAM" id="MobiDB-lite"/>
    </source>
</evidence>
<dbReference type="InterPro" id="IPR027925">
    <property type="entry name" value="MCM_N"/>
</dbReference>
<dbReference type="PRINTS" id="PR01657">
    <property type="entry name" value="MCMFAMILY"/>
</dbReference>
<dbReference type="InterPro" id="IPR031327">
    <property type="entry name" value="MCM"/>
</dbReference>
<dbReference type="InterPro" id="IPR003593">
    <property type="entry name" value="AAA+_ATPase"/>
</dbReference>
<dbReference type="Pfam" id="PF17207">
    <property type="entry name" value="MCM_OB"/>
    <property type="match status" value="1"/>
</dbReference>
<evidence type="ECO:0000256" key="5">
    <source>
        <dbReference type="ARBA" id="ARBA00022801"/>
    </source>
</evidence>
<reference evidence="15" key="2">
    <citation type="journal article" date="2024" name="Plant">
        <title>Genomic evolution and insights into agronomic trait innovations of Sesamum species.</title>
        <authorList>
            <person name="Miao H."/>
            <person name="Wang L."/>
            <person name="Qu L."/>
            <person name="Liu H."/>
            <person name="Sun Y."/>
            <person name="Le M."/>
            <person name="Wang Q."/>
            <person name="Wei S."/>
            <person name="Zheng Y."/>
            <person name="Lin W."/>
            <person name="Duan Y."/>
            <person name="Cao H."/>
            <person name="Xiong S."/>
            <person name="Wang X."/>
            <person name="Wei L."/>
            <person name="Li C."/>
            <person name="Ma Q."/>
            <person name="Ju M."/>
            <person name="Zhao R."/>
            <person name="Li G."/>
            <person name="Mu C."/>
            <person name="Tian Q."/>
            <person name="Mei H."/>
            <person name="Zhang T."/>
            <person name="Gao T."/>
            <person name="Zhang H."/>
        </authorList>
    </citation>
    <scope>NUCLEOTIDE SEQUENCE</scope>
    <source>
        <strain evidence="15">KEN8</strain>
    </source>
</reference>
<dbReference type="InterPro" id="IPR027417">
    <property type="entry name" value="P-loop_NTPase"/>
</dbReference>
<dbReference type="Gene3D" id="3.30.1640.10">
    <property type="entry name" value="mini-chromosome maintenance (MCM) complex, chain A, domain 1"/>
    <property type="match status" value="1"/>
</dbReference>
<dbReference type="Gene3D" id="2.20.28.10">
    <property type="match status" value="1"/>
</dbReference>
<keyword evidence="4 11" id="KW-0547">Nucleotide-binding</keyword>
<evidence type="ECO:0000256" key="4">
    <source>
        <dbReference type="ARBA" id="ARBA00022741"/>
    </source>
</evidence>
<keyword evidence="8 11" id="KW-0238">DNA-binding</keyword>
<feature type="compositionally biased region" description="Basic and acidic residues" evidence="13">
    <location>
        <begin position="522"/>
        <end position="532"/>
    </location>
</feature>
<gene>
    <name evidence="15" type="ORF">Scaly_2329000</name>
</gene>
<dbReference type="SUPFAM" id="SSF52540">
    <property type="entry name" value="P-loop containing nucleoside triphosphate hydrolases"/>
    <property type="match status" value="1"/>
</dbReference>
<dbReference type="EC" id="3.6.4.12" evidence="12"/>
<comment type="similarity">
    <text evidence="2 11">Belongs to the MCM family.</text>
</comment>
<dbReference type="Pfam" id="PF14551">
    <property type="entry name" value="MCM_N"/>
    <property type="match status" value="1"/>
</dbReference>
<dbReference type="Pfam" id="PF17855">
    <property type="entry name" value="MCM_lid"/>
    <property type="match status" value="1"/>
</dbReference>
<dbReference type="InterPro" id="IPR012340">
    <property type="entry name" value="NA-bd_OB-fold"/>
</dbReference>
<dbReference type="GO" id="GO:0042555">
    <property type="term" value="C:MCM complex"/>
    <property type="evidence" value="ECO:0007669"/>
    <property type="project" value="UniProtKB-UniRule"/>
</dbReference>
<dbReference type="SMART" id="SM00350">
    <property type="entry name" value="MCM"/>
    <property type="match status" value="1"/>
</dbReference>
<comment type="function">
    <text evidence="12">Acts as component of the MCM2-7 complex (MCM complex) which is the replicative helicase essential for 'once per cell cycle' DNA replication initiation and elongation in eukaryotic cells. The active ATPase sites in the MCM2-7 ring are formed through the interaction surfaces of two neighboring subunits such that a critical structure of a conserved arginine finger motif is provided in trans relative to the ATP-binding site of the Walker A box of the adjacent subunit. The six ATPase active sites, however, are likely to contribute differentially to the complex helicase activity.</text>
</comment>
<dbReference type="GO" id="GO:0003697">
    <property type="term" value="F:single-stranded DNA binding"/>
    <property type="evidence" value="ECO:0007669"/>
    <property type="project" value="TreeGrafter"/>
</dbReference>
<dbReference type="FunFam" id="2.20.28.10:FF:000008">
    <property type="entry name" value="DNA helicase"/>
    <property type="match status" value="1"/>
</dbReference>
<comment type="catalytic activity">
    <reaction evidence="10 12">
        <text>ATP + H2O = ADP + phosphate + H(+)</text>
        <dbReference type="Rhea" id="RHEA:13065"/>
        <dbReference type="ChEBI" id="CHEBI:15377"/>
        <dbReference type="ChEBI" id="CHEBI:15378"/>
        <dbReference type="ChEBI" id="CHEBI:30616"/>
        <dbReference type="ChEBI" id="CHEBI:43474"/>
        <dbReference type="ChEBI" id="CHEBI:456216"/>
        <dbReference type="EC" id="3.6.4.12"/>
    </reaction>
</comment>
<dbReference type="InterPro" id="IPR033762">
    <property type="entry name" value="MCM_OB"/>
</dbReference>
<dbReference type="GO" id="GO:0016787">
    <property type="term" value="F:hydrolase activity"/>
    <property type="evidence" value="ECO:0007669"/>
    <property type="project" value="UniProtKB-KW"/>
</dbReference>
<evidence type="ECO:0000256" key="6">
    <source>
        <dbReference type="ARBA" id="ARBA00022806"/>
    </source>
</evidence>
<dbReference type="SUPFAM" id="SSF50249">
    <property type="entry name" value="Nucleic acid-binding proteins"/>
    <property type="match status" value="1"/>
</dbReference>
<dbReference type="PANTHER" id="PTHR11630">
    <property type="entry name" value="DNA REPLICATION LICENSING FACTOR MCM FAMILY MEMBER"/>
    <property type="match status" value="1"/>
</dbReference>
<dbReference type="PROSITE" id="PS00847">
    <property type="entry name" value="MCM_1"/>
    <property type="match status" value="1"/>
</dbReference>
<comment type="subunit">
    <text evidence="12">Component of the MCM2-7 complex.</text>
</comment>
<organism evidence="15">
    <name type="scientific">Sesamum calycinum</name>
    <dbReference type="NCBI Taxonomy" id="2727403"/>
    <lineage>
        <taxon>Eukaryota</taxon>
        <taxon>Viridiplantae</taxon>
        <taxon>Streptophyta</taxon>
        <taxon>Embryophyta</taxon>
        <taxon>Tracheophyta</taxon>
        <taxon>Spermatophyta</taxon>
        <taxon>Magnoliopsida</taxon>
        <taxon>eudicotyledons</taxon>
        <taxon>Gunneridae</taxon>
        <taxon>Pentapetalae</taxon>
        <taxon>asterids</taxon>
        <taxon>lamiids</taxon>
        <taxon>Lamiales</taxon>
        <taxon>Pedaliaceae</taxon>
        <taxon>Sesamum</taxon>
    </lineage>
</organism>
<comment type="caution">
    <text evidence="15">The sequence shown here is derived from an EMBL/GenBank/DDBJ whole genome shotgun (WGS) entry which is preliminary data.</text>
</comment>
<dbReference type="PRINTS" id="PR01659">
    <property type="entry name" value="MCMPROTEIN3"/>
</dbReference>
<dbReference type="InterPro" id="IPR008046">
    <property type="entry name" value="Mcm3"/>
</dbReference>
<dbReference type="PROSITE" id="PS50051">
    <property type="entry name" value="MCM_2"/>
    <property type="match status" value="1"/>
</dbReference>
<keyword evidence="3 12" id="KW-0235">DNA replication</keyword>
<dbReference type="InterPro" id="IPR041562">
    <property type="entry name" value="MCM_lid"/>
</dbReference>
<dbReference type="InterPro" id="IPR001208">
    <property type="entry name" value="MCM_dom"/>
</dbReference>
<evidence type="ECO:0000256" key="7">
    <source>
        <dbReference type="ARBA" id="ARBA00022840"/>
    </source>
</evidence>
<evidence type="ECO:0000256" key="1">
    <source>
        <dbReference type="ARBA" id="ARBA00004123"/>
    </source>
</evidence>
<keyword evidence="5 12" id="KW-0378">Hydrolase</keyword>
<evidence type="ECO:0000256" key="3">
    <source>
        <dbReference type="ARBA" id="ARBA00022705"/>
    </source>
</evidence>
<keyword evidence="6 12" id="KW-0347">Helicase</keyword>
<dbReference type="InterPro" id="IPR018525">
    <property type="entry name" value="MCM_CS"/>
</dbReference>
<evidence type="ECO:0000259" key="14">
    <source>
        <dbReference type="PROSITE" id="PS50051"/>
    </source>
</evidence>
<proteinExistence type="inferred from homology"/>
<evidence type="ECO:0000313" key="15">
    <source>
        <dbReference type="EMBL" id="KAL0328964.1"/>
    </source>
</evidence>
<protein>
    <recommendedName>
        <fullName evidence="12">DNA replication licensing factor MCM3</fullName>
        <ecNumber evidence="12">3.6.4.12</ecNumber>
    </recommendedName>
</protein>
<feature type="compositionally biased region" description="Low complexity" evidence="13">
    <location>
        <begin position="686"/>
        <end position="695"/>
    </location>
</feature>
<dbReference type="EMBL" id="JACGWM010000014">
    <property type="protein sequence ID" value="KAL0328964.1"/>
    <property type="molecule type" value="Genomic_DNA"/>
</dbReference>
<dbReference type="GO" id="GO:0017116">
    <property type="term" value="F:single-stranded DNA helicase activity"/>
    <property type="evidence" value="ECO:0007669"/>
    <property type="project" value="TreeGrafter"/>
</dbReference>
<keyword evidence="9 12" id="KW-0539">Nucleus</keyword>
<dbReference type="GO" id="GO:1902975">
    <property type="term" value="P:mitotic DNA replication initiation"/>
    <property type="evidence" value="ECO:0007669"/>
    <property type="project" value="TreeGrafter"/>
</dbReference>
<dbReference type="Gene3D" id="3.40.50.300">
    <property type="entry name" value="P-loop containing nucleotide triphosphate hydrolases"/>
    <property type="match status" value="1"/>
</dbReference>
<evidence type="ECO:0000256" key="2">
    <source>
        <dbReference type="ARBA" id="ARBA00008010"/>
    </source>
</evidence>
<name>A0AAW2MBV0_9LAMI</name>
<keyword evidence="7 11" id="KW-0067">ATP-binding</keyword>
<feature type="region of interest" description="Disordered" evidence="13">
    <location>
        <begin position="660"/>
        <end position="713"/>
    </location>
</feature>
<evidence type="ECO:0000256" key="12">
    <source>
        <dbReference type="RuleBase" id="RU368061"/>
    </source>
</evidence>